<dbReference type="AlphaFoldDB" id="A0A0N1I161"/>
<proteinExistence type="predicted"/>
<dbReference type="EMBL" id="LJSK01000313">
    <property type="protein sequence ID" value="KPI83888.1"/>
    <property type="molecule type" value="Genomic_DNA"/>
</dbReference>
<dbReference type="InterPro" id="IPR026669">
    <property type="entry name" value="Arsenite_MeTrfase-like"/>
</dbReference>
<dbReference type="SUPFAM" id="SSF53335">
    <property type="entry name" value="S-adenosyl-L-methionine-dependent methyltransferases"/>
    <property type="match status" value="1"/>
</dbReference>
<evidence type="ECO:0000313" key="2">
    <source>
        <dbReference type="EMBL" id="KPI83888.1"/>
    </source>
</evidence>
<evidence type="ECO:0000313" key="3">
    <source>
        <dbReference type="Proteomes" id="UP000038009"/>
    </source>
</evidence>
<dbReference type="GO" id="GO:0008168">
    <property type="term" value="F:methyltransferase activity"/>
    <property type="evidence" value="ECO:0007669"/>
    <property type="project" value="TreeGrafter"/>
</dbReference>
<name>A0A0N1I161_LEPSE</name>
<accession>A0A0N1I161</accession>
<keyword evidence="3" id="KW-1185">Reference proteome</keyword>
<feature type="region of interest" description="Disordered" evidence="1">
    <location>
        <begin position="42"/>
        <end position="75"/>
    </location>
</feature>
<sequence length="524" mass="57304">MERVEETMSALIPALESHEIGAWDPSQVDLLCSMLREYGSQARASTARKSTHRTHTPNPGEDEEEEEEEEEVDEEALFVEAVSEVDRGLGRTREFLKSRLSYGVQPEPTHIPGSEVAAASYLNKKRPRSPDDSKTQVEIANGQMPSTSVMPAPVYAVDSFLYSEDDIEELVKAKHITREYCTRCGCTSIGLCEFITHSFSQDQLLYLSCFLLPHVLRQVTSAAARAERGKETAPSLSIVDVGSRLGVVLWACAFALQQGALVQPPSGDDEDEKEDEAEEPEVHITGVEIDEAYMKLSQDVLRRFFLPRRRRAPRLDCADSNYDINAIEAMDVSPRLHLVQSNCFDGAGAEALSRASVVVLHNVFEYFSASPVEHAKCWLKLRRLACHTGKFLVCSPALEETLSGFTAEVWAAAWAAESGGQAGAAVAPLSWQSSFVERVDVSVVANNFLAMRALSCEDGDGGGCCEGDSCCEEGCCHGSQNADNHSRDDKDAGDAAGSCVDGEAGGEDSDVEEQIRKIYVYRVL</sequence>
<organism evidence="2 3">
    <name type="scientific">Leptomonas seymouri</name>
    <dbReference type="NCBI Taxonomy" id="5684"/>
    <lineage>
        <taxon>Eukaryota</taxon>
        <taxon>Discoba</taxon>
        <taxon>Euglenozoa</taxon>
        <taxon>Kinetoplastea</taxon>
        <taxon>Metakinetoplastina</taxon>
        <taxon>Trypanosomatida</taxon>
        <taxon>Trypanosomatidae</taxon>
        <taxon>Leishmaniinae</taxon>
        <taxon>Leptomonas</taxon>
    </lineage>
</organism>
<feature type="compositionally biased region" description="Acidic residues" evidence="1">
    <location>
        <begin position="60"/>
        <end position="75"/>
    </location>
</feature>
<gene>
    <name evidence="2" type="ORF">ABL78_7066</name>
</gene>
<dbReference type="PANTHER" id="PTHR43675:SF1">
    <property type="entry name" value="RIKEN CDNA 2700097O09 GENE"/>
    <property type="match status" value="1"/>
</dbReference>
<dbReference type="OMA" id="VEHARCW"/>
<dbReference type="Proteomes" id="UP000038009">
    <property type="component" value="Unassembled WGS sequence"/>
</dbReference>
<dbReference type="PANTHER" id="PTHR43675">
    <property type="entry name" value="ARSENITE METHYLTRANSFERASE"/>
    <property type="match status" value="1"/>
</dbReference>
<comment type="caution">
    <text evidence="2">The sequence shown here is derived from an EMBL/GenBank/DDBJ whole genome shotgun (WGS) entry which is preliminary data.</text>
</comment>
<feature type="compositionally biased region" description="Basic and acidic residues" evidence="1">
    <location>
        <begin position="484"/>
        <end position="493"/>
    </location>
</feature>
<dbReference type="InterPro" id="IPR029063">
    <property type="entry name" value="SAM-dependent_MTases_sf"/>
</dbReference>
<protein>
    <submittedName>
        <fullName evidence="2">Uncharacterized protein</fullName>
    </submittedName>
</protein>
<feature type="region of interest" description="Disordered" evidence="1">
    <location>
        <begin position="484"/>
        <end position="509"/>
    </location>
</feature>
<evidence type="ECO:0000256" key="1">
    <source>
        <dbReference type="SAM" id="MobiDB-lite"/>
    </source>
</evidence>
<dbReference type="OrthoDB" id="15794at2759"/>
<reference evidence="2 3" key="1">
    <citation type="journal article" date="2015" name="PLoS Pathog.">
        <title>Leptomonas seymouri: Adaptations to the Dixenous Life Cycle Analyzed by Genome Sequencing, Transcriptome Profiling and Co-infection with Leishmania donovani.</title>
        <authorList>
            <person name="Kraeva N."/>
            <person name="Butenko A."/>
            <person name="Hlavacova J."/>
            <person name="Kostygov A."/>
            <person name="Myskova J."/>
            <person name="Grybchuk D."/>
            <person name="Lestinova T."/>
            <person name="Votypka J."/>
            <person name="Volf P."/>
            <person name="Opperdoes F."/>
            <person name="Flegontov P."/>
            <person name="Lukes J."/>
            <person name="Yurchenko V."/>
        </authorList>
    </citation>
    <scope>NUCLEOTIDE SEQUENCE [LARGE SCALE GENOMIC DNA]</scope>
    <source>
        <strain evidence="2 3">ATCC 30220</strain>
    </source>
</reference>
<dbReference type="VEuPathDB" id="TriTrypDB:Lsey_0313_0050"/>